<dbReference type="RefSeq" id="WP_066129270.1">
    <property type="nucleotide sequence ID" value="NZ_KQ959861.1"/>
</dbReference>
<reference evidence="2 3" key="1">
    <citation type="submission" date="2016-01" db="EMBL/GenBank/DDBJ databases">
        <authorList>
            <person name="Mitreva M."/>
            <person name="Pepin K.H."/>
            <person name="Mihindukulasuriya K.A."/>
            <person name="Fulton R."/>
            <person name="Fronick C."/>
            <person name="O'Laughlin M."/>
            <person name="Miner T."/>
            <person name="Herter B."/>
            <person name="Rosa B.A."/>
            <person name="Cordes M."/>
            <person name="Tomlinson C."/>
            <person name="Wollam A."/>
            <person name="Palsikar V.B."/>
            <person name="Mardis E.R."/>
            <person name="Wilson R.K."/>
        </authorList>
    </citation>
    <scope>NUCLEOTIDE SEQUENCE [LARGE SCALE GENOMIC DNA]</scope>
    <source>
        <strain evidence="2 3">KA00071</strain>
    </source>
</reference>
<name>A0ABR5TPM0_9BACL</name>
<comment type="caution">
    <text evidence="2">The sequence shown here is derived from an EMBL/GenBank/DDBJ whole genome shotgun (WGS) entry which is preliminary data.</text>
</comment>
<gene>
    <name evidence="2" type="ORF">HMPREF1871_00376</name>
</gene>
<sequence>MKNNKLAYKIFILVLIIVSFITFLIMNYNPVQVTFIFFSAKIPLTLLFFIFFFIGALFVNFFWNNKYKILKQKLERTEKLLFKKENIYTESQKEENK</sequence>
<accession>A0ABR5TPM0</accession>
<evidence type="ECO:0000313" key="3">
    <source>
        <dbReference type="Proteomes" id="UP000070467"/>
    </source>
</evidence>
<feature type="transmembrane region" description="Helical" evidence="1">
    <location>
        <begin position="7"/>
        <end position="26"/>
    </location>
</feature>
<feature type="transmembrane region" description="Helical" evidence="1">
    <location>
        <begin position="46"/>
        <end position="63"/>
    </location>
</feature>
<proteinExistence type="predicted"/>
<evidence type="ECO:0000256" key="1">
    <source>
        <dbReference type="SAM" id="Phobius"/>
    </source>
</evidence>
<dbReference type="Proteomes" id="UP000070467">
    <property type="component" value="Unassembled WGS sequence"/>
</dbReference>
<keyword evidence="1" id="KW-1133">Transmembrane helix</keyword>
<evidence type="ECO:0000313" key="2">
    <source>
        <dbReference type="EMBL" id="KXB58610.1"/>
    </source>
</evidence>
<keyword evidence="1" id="KW-0812">Transmembrane</keyword>
<organism evidence="2 3">
    <name type="scientific">Gemelliphila asaccharolytica</name>
    <dbReference type="NCBI Taxonomy" id="502393"/>
    <lineage>
        <taxon>Bacteria</taxon>
        <taxon>Bacillati</taxon>
        <taxon>Bacillota</taxon>
        <taxon>Bacilli</taxon>
        <taxon>Bacillales</taxon>
        <taxon>Gemellaceae</taxon>
        <taxon>Gemelliphila</taxon>
    </lineage>
</organism>
<evidence type="ECO:0008006" key="4">
    <source>
        <dbReference type="Google" id="ProtNLM"/>
    </source>
</evidence>
<keyword evidence="1" id="KW-0472">Membrane</keyword>
<dbReference type="EMBL" id="LSDB01000008">
    <property type="protein sequence ID" value="KXB58610.1"/>
    <property type="molecule type" value="Genomic_DNA"/>
</dbReference>
<protein>
    <recommendedName>
        <fullName evidence="4">Lipopolysaccharide assembly protein A domain-containing protein</fullName>
    </recommendedName>
</protein>
<keyword evidence="3" id="KW-1185">Reference proteome</keyword>